<sequence length="68" mass="7878">MDFKKELEKLKTIEEVFDLVDSFLENANYHELVGFGIKLWKDISPNISEEYKLSAAKLLALNIYKING</sequence>
<protein>
    <submittedName>
        <fullName evidence="1">Gp191</fullName>
    </submittedName>
</protein>
<proteinExistence type="predicted"/>
<dbReference type="GeneID" id="18563407"/>
<name>G3MBQ7_9CAUD</name>
<dbReference type="KEGG" id="vg:18563407"/>
<evidence type="ECO:0000313" key="2">
    <source>
        <dbReference type="Proteomes" id="UP000009273"/>
    </source>
</evidence>
<dbReference type="RefSeq" id="YP_009015494.1">
    <property type="nucleotide sequence ID" value="NC_023719.1"/>
</dbReference>
<dbReference type="EMBL" id="JN638751">
    <property type="protein sequence ID" value="AEO93451.1"/>
    <property type="molecule type" value="Genomic_DNA"/>
</dbReference>
<evidence type="ECO:0000313" key="1">
    <source>
        <dbReference type="EMBL" id="AEO93451.1"/>
    </source>
</evidence>
<gene>
    <name evidence="1" type="primary">191</name>
    <name evidence="1" type="ORF">G_191</name>
</gene>
<organism evidence="1 2">
    <name type="scientific">Bacillus phage G</name>
    <dbReference type="NCBI Taxonomy" id="2884420"/>
    <lineage>
        <taxon>Viruses</taxon>
        <taxon>Duplodnaviria</taxon>
        <taxon>Heunggongvirae</taxon>
        <taxon>Uroviricota</taxon>
        <taxon>Caudoviricetes</taxon>
        <taxon>Donellivirus</taxon>
        <taxon>Donellivirus gee</taxon>
    </lineage>
</organism>
<reference evidence="1 2" key="1">
    <citation type="submission" date="2011-09" db="EMBL/GenBank/DDBJ databases">
        <authorList>
            <person name="Pope W.H."/>
            <person name="Pedulla M.L."/>
            <person name="Ford M.E."/>
            <person name="Peebles C.L."/>
            <person name="Hatfull G.H."/>
            <person name="Hendrix R.W."/>
        </authorList>
    </citation>
    <scope>NUCLEOTIDE SEQUENCE [LARGE SCALE GENOMIC DNA]</scope>
    <source>
        <strain evidence="1">G</strain>
    </source>
</reference>
<accession>G3MBQ7</accession>
<dbReference type="Proteomes" id="UP000009273">
    <property type="component" value="Segment"/>
</dbReference>
<keyword evidence="2" id="KW-1185">Reference proteome</keyword>